<proteinExistence type="predicted"/>
<evidence type="ECO:0000256" key="1">
    <source>
        <dbReference type="SAM" id="MobiDB-lite"/>
    </source>
</evidence>
<evidence type="ECO:0000313" key="3">
    <source>
        <dbReference type="Proteomes" id="UP001420932"/>
    </source>
</evidence>
<protein>
    <submittedName>
        <fullName evidence="2">Uncharacterized protein</fullName>
    </submittedName>
</protein>
<dbReference type="EMBL" id="JBBNAF010000005">
    <property type="protein sequence ID" value="KAK9143604.1"/>
    <property type="molecule type" value="Genomic_DNA"/>
</dbReference>
<name>A0AAP0PI42_9MAGN</name>
<keyword evidence="3" id="KW-1185">Reference proteome</keyword>
<comment type="caution">
    <text evidence="2">The sequence shown here is derived from an EMBL/GenBank/DDBJ whole genome shotgun (WGS) entry which is preliminary data.</text>
</comment>
<gene>
    <name evidence="2" type="ORF">Syun_013004</name>
</gene>
<reference evidence="2 3" key="1">
    <citation type="submission" date="2024-01" db="EMBL/GenBank/DDBJ databases">
        <title>Genome assemblies of Stephania.</title>
        <authorList>
            <person name="Yang L."/>
        </authorList>
    </citation>
    <scope>NUCLEOTIDE SEQUENCE [LARGE SCALE GENOMIC DNA]</scope>
    <source>
        <strain evidence="2">YNDBR</strain>
        <tissue evidence="2">Leaf</tissue>
    </source>
</reference>
<dbReference type="AlphaFoldDB" id="A0AAP0PI42"/>
<evidence type="ECO:0000313" key="2">
    <source>
        <dbReference type="EMBL" id="KAK9143604.1"/>
    </source>
</evidence>
<dbReference type="Proteomes" id="UP001420932">
    <property type="component" value="Unassembled WGS sequence"/>
</dbReference>
<organism evidence="2 3">
    <name type="scientific">Stephania yunnanensis</name>
    <dbReference type="NCBI Taxonomy" id="152371"/>
    <lineage>
        <taxon>Eukaryota</taxon>
        <taxon>Viridiplantae</taxon>
        <taxon>Streptophyta</taxon>
        <taxon>Embryophyta</taxon>
        <taxon>Tracheophyta</taxon>
        <taxon>Spermatophyta</taxon>
        <taxon>Magnoliopsida</taxon>
        <taxon>Ranunculales</taxon>
        <taxon>Menispermaceae</taxon>
        <taxon>Menispermoideae</taxon>
        <taxon>Cissampelideae</taxon>
        <taxon>Stephania</taxon>
    </lineage>
</organism>
<feature type="region of interest" description="Disordered" evidence="1">
    <location>
        <begin position="77"/>
        <end position="96"/>
    </location>
</feature>
<sequence length="110" mass="12130">MNHEAWGDQMASYMSQQVVAVTKGLINYLGHGHDQGKSEFGGWDDNGGCYKWRRLQMGAIMVLLIDYLDHGRDQGAVRNGGRFHPSGKQGGRTALPEAGMLGRASNRRII</sequence>
<accession>A0AAP0PI42</accession>